<feature type="region of interest" description="Disordered" evidence="1">
    <location>
        <begin position="392"/>
        <end position="432"/>
    </location>
</feature>
<feature type="transmembrane region" description="Helical" evidence="2">
    <location>
        <begin position="30"/>
        <end position="50"/>
    </location>
</feature>
<comment type="caution">
    <text evidence="3">The sequence shown here is derived from an EMBL/GenBank/DDBJ whole genome shotgun (WGS) entry which is preliminary data.</text>
</comment>
<organism evidence="3 4">
    <name type="scientific">Wenjunlia vitaminophila</name>
    <name type="common">Streptomyces vitaminophilus</name>
    <dbReference type="NCBI Taxonomy" id="76728"/>
    <lineage>
        <taxon>Bacteria</taxon>
        <taxon>Bacillati</taxon>
        <taxon>Actinomycetota</taxon>
        <taxon>Actinomycetes</taxon>
        <taxon>Kitasatosporales</taxon>
        <taxon>Streptomycetaceae</taxon>
        <taxon>Wenjunlia</taxon>
    </lineage>
</organism>
<accession>A0A0T6LQK4</accession>
<dbReference type="Pfam" id="PF13367">
    <property type="entry name" value="PrsW-protease"/>
    <property type="match status" value="1"/>
</dbReference>
<feature type="transmembrane region" description="Helical" evidence="2">
    <location>
        <begin position="62"/>
        <end position="79"/>
    </location>
</feature>
<reference evidence="3 4" key="1">
    <citation type="submission" date="2015-10" db="EMBL/GenBank/DDBJ databases">
        <title>Draft genome sequence of pyrrolomycin-producing Streptomyces vitaminophilus.</title>
        <authorList>
            <person name="Graham D.E."/>
            <person name="Mahan K.M."/>
            <person name="Klingeman D.M."/>
            <person name="Hettich R.L."/>
            <person name="Parry R.J."/>
        </authorList>
    </citation>
    <scope>NUCLEOTIDE SEQUENCE [LARGE SCALE GENOMIC DNA]</scope>
    <source>
        <strain evidence="3 4">ATCC 31673</strain>
    </source>
</reference>
<keyword evidence="2" id="KW-0812">Transmembrane</keyword>
<keyword evidence="2" id="KW-0472">Membrane</keyword>
<feature type="transmembrane region" description="Helical" evidence="2">
    <location>
        <begin position="212"/>
        <end position="229"/>
    </location>
</feature>
<dbReference type="AlphaFoldDB" id="A0A0T6LQK4"/>
<proteinExistence type="predicted"/>
<feature type="transmembrane region" description="Helical" evidence="2">
    <location>
        <begin position="241"/>
        <end position="260"/>
    </location>
</feature>
<dbReference type="PANTHER" id="PTHR36844:SF1">
    <property type="entry name" value="PROTEASE PRSW"/>
    <property type="match status" value="1"/>
</dbReference>
<dbReference type="InterPro" id="IPR026898">
    <property type="entry name" value="PrsW"/>
</dbReference>
<evidence type="ECO:0000256" key="2">
    <source>
        <dbReference type="SAM" id="Phobius"/>
    </source>
</evidence>
<protein>
    <recommendedName>
        <fullName evidence="5">PrsW family intramembrane metalloprotease</fullName>
    </recommendedName>
</protein>
<feature type="transmembrane region" description="Helical" evidence="2">
    <location>
        <begin position="186"/>
        <end position="205"/>
    </location>
</feature>
<gene>
    <name evidence="3" type="ORF">AQ490_03915</name>
</gene>
<feature type="transmembrane region" description="Helical" evidence="2">
    <location>
        <begin position="130"/>
        <end position="148"/>
    </location>
</feature>
<name>A0A0T6LQK4_WENVI</name>
<evidence type="ECO:0000256" key="1">
    <source>
        <dbReference type="SAM" id="MobiDB-lite"/>
    </source>
</evidence>
<dbReference type="eggNOG" id="COG2339">
    <property type="taxonomic scope" value="Bacteria"/>
</dbReference>
<evidence type="ECO:0000313" key="4">
    <source>
        <dbReference type="Proteomes" id="UP000050867"/>
    </source>
</evidence>
<sequence length="432" mass="45506">MRVGGITVLLVSCGLTVLELLRRTVGTEGFLVGVALSALPVPLLVAAFWWVGRVHPQPRRNLLFAFGWGSCAATLIAVLTNERVGDWLTSVDPGDSERLTLTVVAPVVEETTKGLAVLLVFAFRRSGVRGVVDGVVIAGLTATGFAFTENILYLGKAFGEDRAEGSEALDGATAATFLMRAVVSPFAHPLFTAMAGLGFALACTGRRRSRRVLAPAGGLLTAMTLHGAWNGASMLGPLGFLLVYVAFMVPVFGLMVWLAVRARGDQLRTVARQLPAYAVTGWMAPAVPSALSSMATRRVAIDLARAAGGEAAVRDAREYQEVATALALLRAGAEHRGAAPDFTVREGELLRRLWRCRAIAQPTLAQAALLTQRPVRVPPGWAARPGWVAHPGRATPGWPATGRPPASTAAASSGPGVPPGGGRPSWPVIPRW</sequence>
<evidence type="ECO:0000313" key="3">
    <source>
        <dbReference type="EMBL" id="KRV48410.1"/>
    </source>
</evidence>
<dbReference type="EMBL" id="LLZU01000024">
    <property type="protein sequence ID" value="KRV48410.1"/>
    <property type="molecule type" value="Genomic_DNA"/>
</dbReference>
<dbReference type="PANTHER" id="PTHR36844">
    <property type="entry name" value="PROTEASE PRSW"/>
    <property type="match status" value="1"/>
</dbReference>
<dbReference type="STRING" id="76728.AQ490_03915"/>
<feature type="compositionally biased region" description="Low complexity" evidence="1">
    <location>
        <begin position="399"/>
        <end position="415"/>
    </location>
</feature>
<dbReference type="GO" id="GO:0008233">
    <property type="term" value="F:peptidase activity"/>
    <property type="evidence" value="ECO:0007669"/>
    <property type="project" value="InterPro"/>
</dbReference>
<keyword evidence="2" id="KW-1133">Transmembrane helix</keyword>
<dbReference type="Proteomes" id="UP000050867">
    <property type="component" value="Unassembled WGS sequence"/>
</dbReference>
<keyword evidence="4" id="KW-1185">Reference proteome</keyword>
<evidence type="ECO:0008006" key="5">
    <source>
        <dbReference type="Google" id="ProtNLM"/>
    </source>
</evidence>